<dbReference type="NCBIfam" id="TIGR04131">
    <property type="entry name" value="Bac_Flav_CTERM"/>
    <property type="match status" value="1"/>
</dbReference>
<feature type="domain" description="PKD" evidence="2">
    <location>
        <begin position="754"/>
        <end position="811"/>
    </location>
</feature>
<dbReference type="Pfam" id="PF17517">
    <property type="entry name" value="IgGFc_binding"/>
    <property type="match status" value="1"/>
</dbReference>
<protein>
    <submittedName>
        <fullName evidence="3">PKD domain-containing protein</fullName>
    </submittedName>
</protein>
<dbReference type="Gene3D" id="2.60.40.10">
    <property type="entry name" value="Immunoglobulins"/>
    <property type="match status" value="3"/>
</dbReference>
<dbReference type="PROSITE" id="PS50093">
    <property type="entry name" value="PKD"/>
    <property type="match status" value="3"/>
</dbReference>
<dbReference type="InterPro" id="IPR035234">
    <property type="entry name" value="IgGFc-bd_N"/>
</dbReference>
<dbReference type="PANTHER" id="PTHR46534:SF1">
    <property type="entry name" value="IGGFC-BINDING PROTEIN N-TERMINAL DOMAIN-CONTAINING PROTEIN"/>
    <property type="match status" value="1"/>
</dbReference>
<dbReference type="RefSeq" id="WP_131554135.1">
    <property type="nucleotide sequence ID" value="NZ_SJSK01000004.1"/>
</dbReference>
<dbReference type="SMART" id="SM00089">
    <property type="entry name" value="PKD"/>
    <property type="match status" value="3"/>
</dbReference>
<reference evidence="3 4" key="1">
    <citation type="submission" date="2019-02" db="EMBL/GenBank/DDBJ databases">
        <title>Pedobacter sp. RP-1-13 sp. nov., isolated from Arctic soil.</title>
        <authorList>
            <person name="Dahal R.H."/>
        </authorList>
    </citation>
    <scope>NUCLEOTIDE SEQUENCE [LARGE SCALE GENOMIC DNA]</scope>
    <source>
        <strain evidence="3 4">RP-1-13</strain>
    </source>
</reference>
<accession>A0A4R0MQK8</accession>
<dbReference type="Proteomes" id="UP000292884">
    <property type="component" value="Unassembled WGS sequence"/>
</dbReference>
<organism evidence="3 4">
    <name type="scientific">Pedobacter frigiditerrae</name>
    <dbReference type="NCBI Taxonomy" id="2530452"/>
    <lineage>
        <taxon>Bacteria</taxon>
        <taxon>Pseudomonadati</taxon>
        <taxon>Bacteroidota</taxon>
        <taxon>Sphingobacteriia</taxon>
        <taxon>Sphingobacteriales</taxon>
        <taxon>Sphingobacteriaceae</taxon>
        <taxon>Pedobacter</taxon>
    </lineage>
</organism>
<dbReference type="Pfam" id="PF18911">
    <property type="entry name" value="PKD_4"/>
    <property type="match status" value="3"/>
</dbReference>
<dbReference type="CDD" id="cd00146">
    <property type="entry name" value="PKD"/>
    <property type="match status" value="3"/>
</dbReference>
<comment type="caution">
    <text evidence="3">The sequence shown here is derived from an EMBL/GenBank/DDBJ whole genome shotgun (WGS) entry which is preliminary data.</text>
</comment>
<dbReference type="AlphaFoldDB" id="A0A4R0MQK8"/>
<feature type="domain" description="PKD" evidence="2">
    <location>
        <begin position="549"/>
        <end position="620"/>
    </location>
</feature>
<feature type="signal peptide" evidence="1">
    <location>
        <begin position="1"/>
        <end position="22"/>
    </location>
</feature>
<feature type="chain" id="PRO_5020471957" evidence="1">
    <location>
        <begin position="23"/>
        <end position="1157"/>
    </location>
</feature>
<feature type="domain" description="PKD" evidence="2">
    <location>
        <begin position="664"/>
        <end position="725"/>
    </location>
</feature>
<dbReference type="PANTHER" id="PTHR46534">
    <property type="entry name" value="IGGFC_BINDING DOMAIN-CONTAINING PROTEIN"/>
    <property type="match status" value="1"/>
</dbReference>
<sequence length="1157" mass="124663">MKKLLPSIIVLLFAGFFQIAKAQNISNEGSDFWLPFPTHDPSGNSLANMNVFVTSKANSEVTVSCGAYTETKPILANTIVTFSVPRANSYINASEGNAVLTNKGIHVVTTAGKPNVAVYAHIYAGARSAASLILPRESLGQKYYSMNYTQDGGGGNFLVLVATEDKTDLVIHEVNGTTRNVSLPKAGDVYEYLPGGGADLTGTFVEVNPLTSQCKRFAAFSGSTSLTIACTGSRDPLFQQLYTTNSWGKNYGAIPFIGRRYILRVLAQEDNTNINVNGLVQKINKGQFYETQQLTEAVLVSADKLISVAQYSLTQACSSIAGNMIIGDPEMVLLNPTEFNIKNITVFSSSNQAIQTKYVNIFMKTAKTSTFKLNGNLPDNGIWQPVPGDANYSYIQIQVFEESLTLTADDGFNAIAYGFGNAESYAYSAGTSLASTQFLLLLNKTTGEENASACIGQPADFKLTLPYQLLKLVWKFSDGTPDYIDNAPIGVQSTVNGQTLYTYTAPVNKAFAVVGRTQISATATIPPNGGTCFPTSEIELIFNFDVDPLPKAVFTKVTSGCADKEIAFKDVSSSQVTGKIITKWLWDFGDGKTSTEQNPKHTYAASGNFTVTLSVGAENGCLSDVATEDILINPKVTSLFVVNQNSCIDTDISFINQSTIAAPGTIVKWTWDMGDGKAPIQGDGTPFNYKYAAPGKYTVTLVAESDKGCISKPFSLDVNITTLPIADFIIPDVCLADAQAVFVNSSTDYDGTIPTGLTYLWNFGDVASGALNTSTERDGKHKYNAPGNYTVTLIITNVNGCAKTLSLPFTVNGSFPKADFETLNANNLCSNQLFTLKNISTVDFGNITKVQWYIDGVKYGDDDLDPTVGKLYDFIYPQFTAPLTKTLKVRMVVYSGGTCSNEIIHDVILLASPVVKFDALEAVCLNGGVVQFTGAETGGLLGSYEYTGKGVSTTGLFNPIIAGIGVHDITYTFTASNGCTNAQTQTIEVYPVPTVDAGADFYLLAGGQKQISATARGNGLSYKWTPSIGLSADDVLSPIANPEQDTKYTLTVTSSQGCYMTDDVYVYVLQSVNAPNSFTPNGDGVNDVWNVKYLDTYPNANVEIYNRNGERVYFSKGYAVPFDGNYNNKPLPIGTYYYIINPNSGRKSITGNLTIIR</sequence>
<evidence type="ECO:0000313" key="4">
    <source>
        <dbReference type="Proteomes" id="UP000292884"/>
    </source>
</evidence>
<evidence type="ECO:0000313" key="3">
    <source>
        <dbReference type="EMBL" id="TCC89148.1"/>
    </source>
</evidence>
<evidence type="ECO:0000256" key="1">
    <source>
        <dbReference type="SAM" id="SignalP"/>
    </source>
</evidence>
<dbReference type="InterPro" id="IPR013783">
    <property type="entry name" value="Ig-like_fold"/>
</dbReference>
<dbReference type="InterPro" id="IPR022409">
    <property type="entry name" value="PKD/Chitinase_dom"/>
</dbReference>
<keyword evidence="1" id="KW-0732">Signal</keyword>
<keyword evidence="4" id="KW-1185">Reference proteome</keyword>
<proteinExistence type="predicted"/>
<evidence type="ECO:0000259" key="2">
    <source>
        <dbReference type="PROSITE" id="PS50093"/>
    </source>
</evidence>
<dbReference type="InterPro" id="IPR026341">
    <property type="entry name" value="T9SS_type_B"/>
</dbReference>
<dbReference type="InterPro" id="IPR035986">
    <property type="entry name" value="PKD_dom_sf"/>
</dbReference>
<dbReference type="OrthoDB" id="7794186at2"/>
<dbReference type="EMBL" id="SJSK01000004">
    <property type="protein sequence ID" value="TCC89148.1"/>
    <property type="molecule type" value="Genomic_DNA"/>
</dbReference>
<gene>
    <name evidence="3" type="ORF">EZ428_15720</name>
</gene>
<name>A0A4R0MQK8_9SPHI</name>
<dbReference type="SUPFAM" id="SSF49299">
    <property type="entry name" value="PKD domain"/>
    <property type="match status" value="3"/>
</dbReference>
<dbReference type="InterPro" id="IPR000601">
    <property type="entry name" value="PKD_dom"/>
</dbReference>
<dbReference type="Pfam" id="PF13585">
    <property type="entry name" value="CHU_C"/>
    <property type="match status" value="1"/>
</dbReference>